<protein>
    <submittedName>
        <fullName evidence="2">Uncharacterized protein</fullName>
    </submittedName>
</protein>
<dbReference type="EMBL" id="JAFEMO010000013">
    <property type="protein sequence ID" value="KAH7550768.1"/>
    <property type="molecule type" value="Genomic_DNA"/>
</dbReference>
<evidence type="ECO:0000313" key="3">
    <source>
        <dbReference type="Proteomes" id="UP000827721"/>
    </source>
</evidence>
<comment type="caution">
    <text evidence="2">The sequence shown here is derived from an EMBL/GenBank/DDBJ whole genome shotgun (WGS) entry which is preliminary data.</text>
</comment>
<dbReference type="Proteomes" id="UP000827721">
    <property type="component" value="Unassembled WGS sequence"/>
</dbReference>
<evidence type="ECO:0000313" key="2">
    <source>
        <dbReference type="EMBL" id="KAH7550768.1"/>
    </source>
</evidence>
<evidence type="ECO:0000256" key="1">
    <source>
        <dbReference type="SAM" id="MobiDB-lite"/>
    </source>
</evidence>
<gene>
    <name evidence="2" type="ORF">JRO89_XS13G0265600</name>
</gene>
<accession>A0ABQ8HA13</accession>
<proteinExistence type="predicted"/>
<sequence length="175" mass="19153">MESFPSIQCIYNLVCQEEKQREISIRTTPTIDSTALQASKPLSQPSEKRQHPYINIVTSMLTPEQYNKLIAILVKEEPDGSSAHLAGTTLTCLSSVGLSIQVDGAAASTKAEESIEVPPPKSWKKKKKQKLLSGNAEKDQIASPIGEETDDHDHATFEDEDEAEAGQEGDELDDD</sequence>
<organism evidence="2 3">
    <name type="scientific">Xanthoceras sorbifolium</name>
    <dbReference type="NCBI Taxonomy" id="99658"/>
    <lineage>
        <taxon>Eukaryota</taxon>
        <taxon>Viridiplantae</taxon>
        <taxon>Streptophyta</taxon>
        <taxon>Embryophyta</taxon>
        <taxon>Tracheophyta</taxon>
        <taxon>Spermatophyta</taxon>
        <taxon>Magnoliopsida</taxon>
        <taxon>eudicotyledons</taxon>
        <taxon>Gunneridae</taxon>
        <taxon>Pentapetalae</taxon>
        <taxon>rosids</taxon>
        <taxon>malvids</taxon>
        <taxon>Sapindales</taxon>
        <taxon>Sapindaceae</taxon>
        <taxon>Xanthoceroideae</taxon>
        <taxon>Xanthoceras</taxon>
    </lineage>
</organism>
<keyword evidence="3" id="KW-1185">Reference proteome</keyword>
<reference evidence="2 3" key="1">
    <citation type="submission" date="2021-02" db="EMBL/GenBank/DDBJ databases">
        <title>Plant Genome Project.</title>
        <authorList>
            <person name="Zhang R.-G."/>
        </authorList>
    </citation>
    <scope>NUCLEOTIDE SEQUENCE [LARGE SCALE GENOMIC DNA]</scope>
    <source>
        <tissue evidence="2">Leaves</tissue>
    </source>
</reference>
<feature type="compositionally biased region" description="Acidic residues" evidence="1">
    <location>
        <begin position="158"/>
        <end position="175"/>
    </location>
</feature>
<name>A0ABQ8HA13_9ROSI</name>
<feature type="region of interest" description="Disordered" evidence="1">
    <location>
        <begin position="107"/>
        <end position="175"/>
    </location>
</feature>